<protein>
    <submittedName>
        <fullName evidence="2">Uncharacterized protein</fullName>
    </submittedName>
</protein>
<evidence type="ECO:0000313" key="2">
    <source>
        <dbReference type="EMBL" id="PKA62609.1"/>
    </source>
</evidence>
<proteinExistence type="predicted"/>
<organism evidence="2 3">
    <name type="scientific">Apostasia shenzhenica</name>
    <dbReference type="NCBI Taxonomy" id="1088818"/>
    <lineage>
        <taxon>Eukaryota</taxon>
        <taxon>Viridiplantae</taxon>
        <taxon>Streptophyta</taxon>
        <taxon>Embryophyta</taxon>
        <taxon>Tracheophyta</taxon>
        <taxon>Spermatophyta</taxon>
        <taxon>Magnoliopsida</taxon>
        <taxon>Liliopsida</taxon>
        <taxon>Asparagales</taxon>
        <taxon>Orchidaceae</taxon>
        <taxon>Apostasioideae</taxon>
        <taxon>Apostasia</taxon>
    </lineage>
</organism>
<dbReference type="EMBL" id="KZ451916">
    <property type="protein sequence ID" value="PKA62609.1"/>
    <property type="molecule type" value="Genomic_DNA"/>
</dbReference>
<gene>
    <name evidence="2" type="ORF">AXF42_Ash012196</name>
</gene>
<dbReference type="AlphaFoldDB" id="A0A2I0B493"/>
<accession>A0A2I0B493</accession>
<evidence type="ECO:0000256" key="1">
    <source>
        <dbReference type="SAM" id="MobiDB-lite"/>
    </source>
</evidence>
<name>A0A2I0B493_9ASPA</name>
<evidence type="ECO:0000313" key="3">
    <source>
        <dbReference type="Proteomes" id="UP000236161"/>
    </source>
</evidence>
<dbReference type="Proteomes" id="UP000236161">
    <property type="component" value="Unassembled WGS sequence"/>
</dbReference>
<feature type="region of interest" description="Disordered" evidence="1">
    <location>
        <begin position="1"/>
        <end position="26"/>
    </location>
</feature>
<dbReference type="OrthoDB" id="1751476at2759"/>
<feature type="compositionally biased region" description="Basic and acidic residues" evidence="1">
    <location>
        <begin position="1"/>
        <end position="11"/>
    </location>
</feature>
<reference evidence="2 3" key="1">
    <citation type="journal article" date="2017" name="Nature">
        <title>The Apostasia genome and the evolution of orchids.</title>
        <authorList>
            <person name="Zhang G.Q."/>
            <person name="Liu K.W."/>
            <person name="Li Z."/>
            <person name="Lohaus R."/>
            <person name="Hsiao Y.Y."/>
            <person name="Niu S.C."/>
            <person name="Wang J.Y."/>
            <person name="Lin Y.C."/>
            <person name="Xu Q."/>
            <person name="Chen L.J."/>
            <person name="Yoshida K."/>
            <person name="Fujiwara S."/>
            <person name="Wang Z.W."/>
            <person name="Zhang Y.Q."/>
            <person name="Mitsuda N."/>
            <person name="Wang M."/>
            <person name="Liu G.H."/>
            <person name="Pecoraro L."/>
            <person name="Huang H.X."/>
            <person name="Xiao X.J."/>
            <person name="Lin M."/>
            <person name="Wu X.Y."/>
            <person name="Wu W.L."/>
            <person name="Chen Y.Y."/>
            <person name="Chang S.B."/>
            <person name="Sakamoto S."/>
            <person name="Ohme-Takagi M."/>
            <person name="Yagi M."/>
            <person name="Zeng S.J."/>
            <person name="Shen C.Y."/>
            <person name="Yeh C.M."/>
            <person name="Luo Y.B."/>
            <person name="Tsai W.C."/>
            <person name="Van de Peer Y."/>
            <person name="Liu Z.J."/>
        </authorList>
    </citation>
    <scope>NUCLEOTIDE SEQUENCE [LARGE SCALE GENOMIC DNA]</scope>
    <source>
        <strain evidence="3">cv. Shenzhen</strain>
        <tissue evidence="2">Stem</tissue>
    </source>
</reference>
<keyword evidence="3" id="KW-1185">Reference proteome</keyword>
<sequence>MLVEESIHVEFDESNPNYSSKDNDLDEGIGFEKLSLEGGDAKPKDEPHDIVAPIQSNQDGGEQLNLPKEWKYKESHPPEQIMSNPSQGVRTRASFRNEVTHSAFISQIEPTSFEEAEKDEF</sequence>